<evidence type="ECO:0000256" key="2">
    <source>
        <dbReference type="ARBA" id="ARBA00022737"/>
    </source>
</evidence>
<dbReference type="CDD" id="cd00033">
    <property type="entry name" value="CCP"/>
    <property type="match status" value="12"/>
</dbReference>
<dbReference type="InterPro" id="IPR051277">
    <property type="entry name" value="SEZ6_CSMD_C4BPB_Regulators"/>
</dbReference>
<gene>
    <name evidence="5" type="ORF">PACLA_8A039051</name>
</gene>
<organism evidence="5 6">
    <name type="scientific">Paramuricea clavata</name>
    <name type="common">Red gorgonian</name>
    <name type="synonym">Violescent sea-whip</name>
    <dbReference type="NCBI Taxonomy" id="317549"/>
    <lineage>
        <taxon>Eukaryota</taxon>
        <taxon>Metazoa</taxon>
        <taxon>Cnidaria</taxon>
        <taxon>Anthozoa</taxon>
        <taxon>Octocorallia</taxon>
        <taxon>Malacalcyonacea</taxon>
        <taxon>Plexauridae</taxon>
        <taxon>Paramuricea</taxon>
    </lineage>
</organism>
<dbReference type="PANTHER" id="PTHR45656">
    <property type="entry name" value="PROTEIN CBR-CLEC-78"/>
    <property type="match status" value="1"/>
</dbReference>
<dbReference type="Proteomes" id="UP001152795">
    <property type="component" value="Unassembled WGS sequence"/>
</dbReference>
<sequence>MTFATLLSAVLIFCLLSDVLALCPSLPQPSNSDISSRSRTDGSYVHFRCFSGHQLVGSSTLVCNDGRWSDQIPKCLAICNPIRSIANGWVYGRGDLEGDMLRIRCRTDYILDGERLIKCTGNRRWNATKPTCRAPCATLGAPAHGRITQEGFRHNEDIKFECDPDYFLQGRNVVTCSDGTWNDVPPTCLASCSSLPRPTNGYKWGRSRTHGSYVRYFCSSGHKLVGSTKVVCNDGRWSDKIPECLAICYPIRSINNGWIYGRGYLEGDMLRFRCKNDYIFDGEQLIKCTGNRRWNATKPTCRAPCAKLGAPAYGRITLEGFRHNEDIKFECDPDYFLRGRNVLTCSDGTWNNFSPTCLAPCKRFGVDPFRGGYIKRDGYRHNEVVTFGCRDPLVIDGQATLRCNDGTWNNRLPTCASPCRKLAAPRNGVIIKAGYKHKETIIFGCKQGFQMVGAPDRICRFAVWNDFRIPRCEAKCPNPSENTNARVIGNEFYDGKEVEFVCPGGYILIPDISKKLTCENGRWEGIIPSCKASCPPLPEIPNGNIIIYSAKRRTHGSYALFSCNAAYHMNGTFIAMCNDGTWSEKLPSCLAICRRISSIKNGKVNGKGRLEGEEVSFVCDSNYMLDGEEVIKCSSTGKWNALEPVCTLQAPCKRFGVEPFRGGYIKRYGYRHNEKITFGCRDPLVIDGQDTLRCNDGTWNNRLPTCGGTMQPNVVEAGKLQN</sequence>
<keyword evidence="6" id="KW-1185">Reference proteome</keyword>
<feature type="disulfide bond" evidence="4">
    <location>
        <begin position="534"/>
        <end position="577"/>
    </location>
</feature>
<reference evidence="5" key="1">
    <citation type="submission" date="2020-04" db="EMBL/GenBank/DDBJ databases">
        <authorList>
            <person name="Alioto T."/>
            <person name="Alioto T."/>
            <person name="Gomez Garrido J."/>
        </authorList>
    </citation>
    <scope>NUCLEOTIDE SEQUENCE</scope>
    <source>
        <strain evidence="5">A484AB</strain>
    </source>
</reference>
<evidence type="ECO:0000256" key="3">
    <source>
        <dbReference type="ARBA" id="ARBA00023157"/>
    </source>
</evidence>
<keyword evidence="4" id="KW-0768">Sushi</keyword>
<dbReference type="InterPro" id="IPR035976">
    <property type="entry name" value="Sushi/SCR/CCP_sf"/>
</dbReference>
<dbReference type="OrthoDB" id="5804959at2759"/>
<evidence type="ECO:0000256" key="4">
    <source>
        <dbReference type="PROSITE-ProRule" id="PRU00302"/>
    </source>
</evidence>
<feature type="disulfide bond" evidence="4">
    <location>
        <begin position="619"/>
        <end position="646"/>
    </location>
</feature>
<evidence type="ECO:0000313" key="5">
    <source>
        <dbReference type="EMBL" id="CAB4000098.1"/>
    </source>
</evidence>
<dbReference type="Pfam" id="PF00084">
    <property type="entry name" value="Sushi"/>
    <property type="match status" value="12"/>
</dbReference>
<name>A0A6S7I6P0_PARCT</name>
<dbReference type="AlphaFoldDB" id="A0A6S7I6P0"/>
<evidence type="ECO:0000256" key="1">
    <source>
        <dbReference type="ARBA" id="ARBA00022729"/>
    </source>
</evidence>
<feature type="disulfide bond" evidence="4">
    <location>
        <begin position="445"/>
        <end position="472"/>
    </location>
</feature>
<keyword evidence="2" id="KW-0677">Repeat</keyword>
<proteinExistence type="predicted"/>
<keyword evidence="1" id="KW-0732">Signal</keyword>
<dbReference type="PROSITE" id="PS50923">
    <property type="entry name" value="SUSHI"/>
    <property type="match status" value="8"/>
</dbReference>
<evidence type="ECO:0000313" key="6">
    <source>
        <dbReference type="Proteomes" id="UP001152795"/>
    </source>
</evidence>
<dbReference type="InterPro" id="IPR000436">
    <property type="entry name" value="Sushi_SCR_CCP_dom"/>
</dbReference>
<keyword evidence="3 4" id="KW-1015">Disulfide bond</keyword>
<protein>
    <submittedName>
        <fullName evidence="5">Uncharacterized protein</fullName>
    </submittedName>
</protein>
<dbReference type="EMBL" id="CACRXK020003754">
    <property type="protein sequence ID" value="CAB4000098.1"/>
    <property type="molecule type" value="Genomic_DNA"/>
</dbReference>
<dbReference type="SMART" id="SM00032">
    <property type="entry name" value="CCP"/>
    <property type="match status" value="12"/>
</dbReference>
<dbReference type="SUPFAM" id="SSF57535">
    <property type="entry name" value="Complement control module/SCR domain"/>
    <property type="match status" value="12"/>
</dbReference>
<dbReference type="Gene3D" id="2.10.70.10">
    <property type="entry name" value="Complement Module, domain 1"/>
    <property type="match status" value="12"/>
</dbReference>
<comment type="caution">
    <text evidence="4">Lacks conserved residue(s) required for the propagation of feature annotation.</text>
</comment>
<comment type="caution">
    <text evidence="5">The sequence shown here is derived from an EMBL/GenBank/DDBJ whole genome shotgun (WGS) entry which is preliminary data.</text>
</comment>
<feature type="disulfide bond" evidence="4">
    <location>
        <begin position="105"/>
        <end position="132"/>
    </location>
</feature>
<dbReference type="PANTHER" id="PTHR45656:SF4">
    <property type="entry name" value="PROTEIN CBR-CLEC-78"/>
    <property type="match status" value="1"/>
</dbReference>
<accession>A0A6S7I6P0</accession>